<dbReference type="AlphaFoldDB" id="A0A3D8PVZ8"/>
<keyword evidence="3" id="KW-1185">Reference proteome</keyword>
<dbReference type="EMBL" id="PIOC01000010">
    <property type="protein sequence ID" value="RDW20273.1"/>
    <property type="molecule type" value="Genomic_DNA"/>
</dbReference>
<feature type="region of interest" description="Disordered" evidence="1">
    <location>
        <begin position="42"/>
        <end position="62"/>
    </location>
</feature>
<dbReference type="RefSeq" id="WP_115772356.1">
    <property type="nucleotide sequence ID" value="NZ_PIOC01000010.1"/>
</dbReference>
<dbReference type="Proteomes" id="UP000257143">
    <property type="component" value="Unassembled WGS sequence"/>
</dbReference>
<gene>
    <name evidence="2" type="ORF">CWR48_06155</name>
</gene>
<dbReference type="InterPro" id="IPR038300">
    <property type="entry name" value="SASP_sf_alpha/beta"/>
</dbReference>
<dbReference type="GO" id="GO:0006265">
    <property type="term" value="P:DNA topological change"/>
    <property type="evidence" value="ECO:0007669"/>
    <property type="project" value="InterPro"/>
</dbReference>
<keyword evidence="2" id="KW-0378">Hydrolase</keyword>
<organism evidence="2 3">
    <name type="scientific">Oceanobacillus arenosus</name>
    <dbReference type="NCBI Taxonomy" id="1229153"/>
    <lineage>
        <taxon>Bacteria</taxon>
        <taxon>Bacillati</taxon>
        <taxon>Bacillota</taxon>
        <taxon>Bacilli</taxon>
        <taxon>Bacillales</taxon>
        <taxon>Bacillaceae</taxon>
        <taxon>Oceanobacillus</taxon>
    </lineage>
</organism>
<dbReference type="Pfam" id="PF00269">
    <property type="entry name" value="SASP"/>
    <property type="match status" value="1"/>
</dbReference>
<dbReference type="GO" id="GO:0003690">
    <property type="term" value="F:double-stranded DNA binding"/>
    <property type="evidence" value="ECO:0007669"/>
    <property type="project" value="InterPro"/>
</dbReference>
<protein>
    <submittedName>
        <fullName evidence="2">Alpha/beta hydrolase</fullName>
    </submittedName>
</protein>
<evidence type="ECO:0000256" key="1">
    <source>
        <dbReference type="SAM" id="MobiDB-lite"/>
    </source>
</evidence>
<evidence type="ECO:0000313" key="2">
    <source>
        <dbReference type="EMBL" id="RDW20273.1"/>
    </source>
</evidence>
<proteinExistence type="predicted"/>
<dbReference type="InterPro" id="IPR001448">
    <property type="entry name" value="SASP_alpha/beta-type"/>
</dbReference>
<accession>A0A3D8PVZ8</accession>
<name>A0A3D8PVZ8_9BACI</name>
<dbReference type="OrthoDB" id="1683773at2"/>
<comment type="caution">
    <text evidence="2">The sequence shown here is derived from an EMBL/GenBank/DDBJ whole genome shotgun (WGS) entry which is preliminary data.</text>
</comment>
<reference evidence="3" key="1">
    <citation type="submission" date="2017-11" db="EMBL/GenBank/DDBJ databases">
        <authorList>
            <person name="Zhu W."/>
        </authorList>
    </citation>
    <scope>NUCLEOTIDE SEQUENCE [LARGE SCALE GENOMIC DNA]</scope>
    <source>
        <strain evidence="3">CAU 1183</strain>
    </source>
</reference>
<sequence>MGKNELSEFKGRVMKAKGYTVDNENPDAVKYEVAKEQGVPLKEGYNGHLTSEQAGKVGGPIGGNMVKEMVRMAQEQMKRK</sequence>
<dbReference type="Gene3D" id="6.10.10.80">
    <property type="entry name" value="Small, acid-soluble spore protein, alpha/beta type-like"/>
    <property type="match status" value="1"/>
</dbReference>
<evidence type="ECO:0000313" key="3">
    <source>
        <dbReference type="Proteomes" id="UP000257143"/>
    </source>
</evidence>
<dbReference type="GO" id="GO:0016787">
    <property type="term" value="F:hydrolase activity"/>
    <property type="evidence" value="ECO:0007669"/>
    <property type="project" value="UniProtKB-KW"/>
</dbReference>